<keyword evidence="6" id="KW-0472">Membrane</keyword>
<comment type="subcellular location">
    <subcellularLocation>
        <location evidence="1">Mitochondrion</location>
    </subcellularLocation>
</comment>
<dbReference type="PANTHER" id="PTHR21013">
    <property type="entry name" value="ATP SYNTHASE MITOCHONDRIAL F1 COMPLEX ASSEMBLY FACTOR 2/ATP12 PROTEIN, MITOCHONDRIAL PRECURSOR"/>
    <property type="match status" value="1"/>
</dbReference>
<dbReference type="SUPFAM" id="SSF160909">
    <property type="entry name" value="ATP12-like"/>
    <property type="match status" value="1"/>
</dbReference>
<protein>
    <recommendedName>
        <fullName evidence="9">ATP synthase mitochondrial F1 complex assembly factor 2</fullName>
    </recommendedName>
</protein>
<keyword evidence="5" id="KW-0143">Chaperone</keyword>
<accession>A0AAV5J8R3</accession>
<dbReference type="InterPro" id="IPR023335">
    <property type="entry name" value="ATP12_ortho_dom_sf"/>
</dbReference>
<evidence type="ECO:0000313" key="8">
    <source>
        <dbReference type="Proteomes" id="UP001054252"/>
    </source>
</evidence>
<comment type="caution">
    <text evidence="7">The sequence shown here is derived from an EMBL/GenBank/DDBJ whole genome shotgun (WGS) entry which is preliminary data.</text>
</comment>
<proteinExistence type="inferred from homology"/>
<evidence type="ECO:0000256" key="4">
    <source>
        <dbReference type="ARBA" id="ARBA00023128"/>
    </source>
</evidence>
<dbReference type="GO" id="GO:0005739">
    <property type="term" value="C:mitochondrion"/>
    <property type="evidence" value="ECO:0007669"/>
    <property type="project" value="UniProtKB-SubCell"/>
</dbReference>
<dbReference type="AlphaFoldDB" id="A0AAV5J8R3"/>
<dbReference type="Pfam" id="PF07542">
    <property type="entry name" value="ATP12"/>
    <property type="match status" value="1"/>
</dbReference>
<evidence type="ECO:0000256" key="2">
    <source>
        <dbReference type="ARBA" id="ARBA00008231"/>
    </source>
</evidence>
<dbReference type="InterPro" id="IPR011419">
    <property type="entry name" value="ATP12_ATP_synth-F1-assembly"/>
</dbReference>
<keyword evidence="4" id="KW-0496">Mitochondrion</keyword>
<evidence type="ECO:0000313" key="7">
    <source>
        <dbReference type="EMBL" id="GKV07862.1"/>
    </source>
</evidence>
<evidence type="ECO:0000256" key="6">
    <source>
        <dbReference type="SAM" id="Phobius"/>
    </source>
</evidence>
<evidence type="ECO:0008006" key="9">
    <source>
        <dbReference type="Google" id="ProtNLM"/>
    </source>
</evidence>
<dbReference type="Proteomes" id="UP001054252">
    <property type="component" value="Unassembled WGS sequence"/>
</dbReference>
<organism evidence="7 8">
    <name type="scientific">Rubroshorea leprosula</name>
    <dbReference type="NCBI Taxonomy" id="152421"/>
    <lineage>
        <taxon>Eukaryota</taxon>
        <taxon>Viridiplantae</taxon>
        <taxon>Streptophyta</taxon>
        <taxon>Embryophyta</taxon>
        <taxon>Tracheophyta</taxon>
        <taxon>Spermatophyta</taxon>
        <taxon>Magnoliopsida</taxon>
        <taxon>eudicotyledons</taxon>
        <taxon>Gunneridae</taxon>
        <taxon>Pentapetalae</taxon>
        <taxon>rosids</taxon>
        <taxon>malvids</taxon>
        <taxon>Malvales</taxon>
        <taxon>Dipterocarpaceae</taxon>
        <taxon>Rubroshorea</taxon>
    </lineage>
</organism>
<reference evidence="7 8" key="1">
    <citation type="journal article" date="2021" name="Commun. Biol.">
        <title>The genome of Shorea leprosula (Dipterocarpaceae) highlights the ecological relevance of drought in aseasonal tropical rainforests.</title>
        <authorList>
            <person name="Ng K.K.S."/>
            <person name="Kobayashi M.J."/>
            <person name="Fawcett J.A."/>
            <person name="Hatakeyama M."/>
            <person name="Paape T."/>
            <person name="Ng C.H."/>
            <person name="Ang C.C."/>
            <person name="Tnah L.H."/>
            <person name="Lee C.T."/>
            <person name="Nishiyama T."/>
            <person name="Sese J."/>
            <person name="O'Brien M.J."/>
            <person name="Copetti D."/>
            <person name="Mohd Noor M.I."/>
            <person name="Ong R.C."/>
            <person name="Putra M."/>
            <person name="Sireger I.Z."/>
            <person name="Indrioko S."/>
            <person name="Kosugi Y."/>
            <person name="Izuno A."/>
            <person name="Isagi Y."/>
            <person name="Lee S.L."/>
            <person name="Shimizu K.K."/>
        </authorList>
    </citation>
    <scope>NUCLEOTIDE SEQUENCE [LARGE SCALE GENOMIC DNA]</scope>
    <source>
        <strain evidence="7">214</strain>
    </source>
</reference>
<comment type="similarity">
    <text evidence="2">Belongs to the ATP12 family.</text>
</comment>
<gene>
    <name evidence="7" type="ORF">SLEP1_g19572</name>
</gene>
<keyword evidence="6" id="KW-0812">Transmembrane</keyword>
<keyword evidence="8" id="KW-1185">Reference proteome</keyword>
<dbReference type="InterPro" id="IPR042272">
    <property type="entry name" value="ATP12_ATP_synth-F1-assembly_N"/>
</dbReference>
<evidence type="ECO:0000256" key="3">
    <source>
        <dbReference type="ARBA" id="ARBA00022946"/>
    </source>
</evidence>
<keyword evidence="6" id="KW-1133">Transmembrane helix</keyword>
<evidence type="ECO:0000256" key="1">
    <source>
        <dbReference type="ARBA" id="ARBA00004173"/>
    </source>
</evidence>
<name>A0AAV5J8R3_9ROSI</name>
<evidence type="ECO:0000256" key="5">
    <source>
        <dbReference type="ARBA" id="ARBA00023186"/>
    </source>
</evidence>
<dbReference type="Gene3D" id="1.10.3580.10">
    <property type="entry name" value="ATP12 ATPase"/>
    <property type="match status" value="1"/>
</dbReference>
<dbReference type="PANTHER" id="PTHR21013:SF10">
    <property type="entry name" value="ATP SYNTHASE MITOCHONDRIAL F1 COMPLEX ASSEMBLY FACTOR 2"/>
    <property type="match status" value="1"/>
</dbReference>
<dbReference type="EMBL" id="BPVZ01000028">
    <property type="protein sequence ID" value="GKV07862.1"/>
    <property type="molecule type" value="Genomic_DNA"/>
</dbReference>
<keyword evidence="3" id="KW-0809">Transit peptide</keyword>
<dbReference type="GO" id="GO:0033615">
    <property type="term" value="P:mitochondrial proton-transporting ATP synthase complex assembly"/>
    <property type="evidence" value="ECO:0007669"/>
    <property type="project" value="TreeGrafter"/>
</dbReference>
<dbReference type="Gene3D" id="3.30.2180.10">
    <property type="entry name" value="ATP12-like"/>
    <property type="match status" value="1"/>
</dbReference>
<sequence>MATSFISKTLKPVRSPNLLTALRSRYLSSVATAQEPQADGPSSSFTFDDKSKDKEDSIYVKAPNSTAKTETALSVTMPMSFMTGSIVGKRFYKKVSTRESDDGVGWSVMLDYRTLKTPSKRPLKLPTLALAKAIAAEWEYQQTDGIRPFTMPLMKLACTALERVPLTRMTIIGNLMKKFNQDLVSYRAPDDNELTSGVHAYCIVIYMCVCVFPLWLNNTL</sequence>
<feature type="transmembrane region" description="Helical" evidence="6">
    <location>
        <begin position="198"/>
        <end position="216"/>
    </location>
</feature>